<evidence type="ECO:0000256" key="5">
    <source>
        <dbReference type="ARBA" id="ARBA00022729"/>
    </source>
</evidence>
<gene>
    <name evidence="9" type="ORF">NJ959_30185</name>
</gene>
<name>A0AAE3KQP8_9CYAN</name>
<comment type="subcellular location">
    <subcellularLocation>
        <location evidence="2">Bacterial flagellum basal body</location>
    </subcellularLocation>
    <subcellularLocation>
        <location evidence="3">Cell outer membrane</location>
    </subcellularLocation>
</comment>
<comment type="caution">
    <text evidence="9">The sequence shown here is derived from an EMBL/GenBank/DDBJ whole genome shotgun (WGS) entry which is preliminary data.</text>
</comment>
<dbReference type="GO" id="GO:0009427">
    <property type="term" value="C:bacterial-type flagellum basal body, distal rod, L ring"/>
    <property type="evidence" value="ECO:0007669"/>
    <property type="project" value="InterPro"/>
</dbReference>
<evidence type="ECO:0000256" key="6">
    <source>
        <dbReference type="ARBA" id="ARBA00023136"/>
    </source>
</evidence>
<sequence length="216" mass="23419">MAIAAPAFGQAMLTKSAPVPKDALGQPDTLASLRTISLLMVEPPKARVYAIHDKVTIIISESSSQMSKQSLDTKKDTSVKGQVNRFPNIGELFHGQISDVTGSPIVGVDVSSANKFKGEGTYDRSDRFSDRVTATVIDVKPNGVLVLEAKRTVKKDDEEQSLVLSGECRREDVTQNNTVLSTQLAELTLVSKNTGQVKDSATKGWIPRILEAIFNF</sequence>
<evidence type="ECO:0000256" key="3">
    <source>
        <dbReference type="ARBA" id="ARBA00004442"/>
    </source>
</evidence>
<evidence type="ECO:0000313" key="9">
    <source>
        <dbReference type="EMBL" id="MCP2732705.1"/>
    </source>
</evidence>
<dbReference type="GO" id="GO:0071973">
    <property type="term" value="P:bacterial-type flagellum-dependent cell motility"/>
    <property type="evidence" value="ECO:0007669"/>
    <property type="project" value="InterPro"/>
</dbReference>
<keyword evidence="9" id="KW-0969">Cilium</keyword>
<proteinExistence type="inferred from homology"/>
<keyword evidence="5" id="KW-0732">Signal</keyword>
<reference evidence="9" key="1">
    <citation type="submission" date="2022-06" db="EMBL/GenBank/DDBJ databases">
        <title>New cyanobacteria of genus Symplocastrum in benthos of Lake Baikal.</title>
        <authorList>
            <person name="Sorokovikova E."/>
            <person name="Tikhonova I."/>
            <person name="Krasnopeev A."/>
            <person name="Evseev P."/>
            <person name="Gladkikh A."/>
            <person name="Belykh O."/>
        </authorList>
    </citation>
    <scope>NUCLEOTIDE SEQUENCE</scope>
    <source>
        <strain evidence="9">BBK-W-15</strain>
    </source>
</reference>
<keyword evidence="7" id="KW-0975">Bacterial flagellum</keyword>
<evidence type="ECO:0000256" key="1">
    <source>
        <dbReference type="ARBA" id="ARBA00002591"/>
    </source>
</evidence>
<keyword evidence="10" id="KW-1185">Reference proteome</keyword>
<keyword evidence="9" id="KW-0282">Flagellum</keyword>
<dbReference type="Pfam" id="PF02107">
    <property type="entry name" value="FlgH"/>
    <property type="match status" value="1"/>
</dbReference>
<keyword evidence="6" id="KW-0472">Membrane</keyword>
<evidence type="ECO:0000256" key="7">
    <source>
        <dbReference type="ARBA" id="ARBA00023143"/>
    </source>
</evidence>
<dbReference type="PANTHER" id="PTHR34933">
    <property type="entry name" value="FLAGELLAR L-RING PROTEIN"/>
    <property type="match status" value="1"/>
</dbReference>
<dbReference type="GO" id="GO:0009279">
    <property type="term" value="C:cell outer membrane"/>
    <property type="evidence" value="ECO:0007669"/>
    <property type="project" value="UniProtKB-SubCell"/>
</dbReference>
<dbReference type="PANTHER" id="PTHR34933:SF1">
    <property type="entry name" value="FLAGELLAR L-RING PROTEIN"/>
    <property type="match status" value="1"/>
</dbReference>
<keyword evidence="8" id="KW-0998">Cell outer membrane</keyword>
<evidence type="ECO:0000313" key="10">
    <source>
        <dbReference type="Proteomes" id="UP001204953"/>
    </source>
</evidence>
<dbReference type="GO" id="GO:0003774">
    <property type="term" value="F:cytoskeletal motor activity"/>
    <property type="evidence" value="ECO:0007669"/>
    <property type="project" value="InterPro"/>
</dbReference>
<dbReference type="Proteomes" id="UP001204953">
    <property type="component" value="Unassembled WGS sequence"/>
</dbReference>
<protein>
    <submittedName>
        <fullName evidence="9">Flagellar basal body L-ring protein FlgH</fullName>
    </submittedName>
</protein>
<comment type="function">
    <text evidence="1">Assembles around the rod to form the L-ring and probably protects the motor/basal body from shearing forces during rotation.</text>
</comment>
<accession>A0AAE3KQP8</accession>
<dbReference type="RefSeq" id="WP_254015406.1">
    <property type="nucleotide sequence ID" value="NZ_JAMZMM010000751.1"/>
</dbReference>
<keyword evidence="9" id="KW-0966">Cell projection</keyword>
<organism evidence="9 10">
    <name type="scientific">Limnofasciculus baicalensis BBK-W-15</name>
    <dbReference type="NCBI Taxonomy" id="2699891"/>
    <lineage>
        <taxon>Bacteria</taxon>
        <taxon>Bacillati</taxon>
        <taxon>Cyanobacteriota</taxon>
        <taxon>Cyanophyceae</taxon>
        <taxon>Coleofasciculales</taxon>
        <taxon>Coleofasciculaceae</taxon>
        <taxon>Limnofasciculus</taxon>
        <taxon>Limnofasciculus baicalensis</taxon>
    </lineage>
</organism>
<evidence type="ECO:0000256" key="2">
    <source>
        <dbReference type="ARBA" id="ARBA00004117"/>
    </source>
</evidence>
<evidence type="ECO:0000256" key="4">
    <source>
        <dbReference type="ARBA" id="ARBA00006929"/>
    </source>
</evidence>
<dbReference type="EMBL" id="JAMZMM010000751">
    <property type="protein sequence ID" value="MCP2732705.1"/>
    <property type="molecule type" value="Genomic_DNA"/>
</dbReference>
<dbReference type="AlphaFoldDB" id="A0AAE3KQP8"/>
<dbReference type="PRINTS" id="PR01008">
    <property type="entry name" value="FLGLRINGFLGH"/>
</dbReference>
<dbReference type="InterPro" id="IPR000527">
    <property type="entry name" value="Flag_Lring"/>
</dbReference>
<comment type="similarity">
    <text evidence="4">Belongs to the FlgH family.</text>
</comment>
<evidence type="ECO:0000256" key="8">
    <source>
        <dbReference type="ARBA" id="ARBA00023237"/>
    </source>
</evidence>